<proteinExistence type="predicted"/>
<keyword evidence="2" id="KW-1185">Reference proteome</keyword>
<dbReference type="Proteomes" id="UP000481153">
    <property type="component" value="Unassembled WGS sequence"/>
</dbReference>
<protein>
    <submittedName>
        <fullName evidence="1">Uncharacterized protein</fullName>
    </submittedName>
</protein>
<organism evidence="1 2">
    <name type="scientific">Aphanomyces euteiches</name>
    <dbReference type="NCBI Taxonomy" id="100861"/>
    <lineage>
        <taxon>Eukaryota</taxon>
        <taxon>Sar</taxon>
        <taxon>Stramenopiles</taxon>
        <taxon>Oomycota</taxon>
        <taxon>Saprolegniomycetes</taxon>
        <taxon>Saprolegniales</taxon>
        <taxon>Verrucalvaceae</taxon>
        <taxon>Aphanomyces</taxon>
    </lineage>
</organism>
<accession>A0A6G0X3I0</accession>
<evidence type="ECO:0000313" key="1">
    <source>
        <dbReference type="EMBL" id="KAF0734479.1"/>
    </source>
</evidence>
<gene>
    <name evidence="1" type="ORF">Ae201684_008828</name>
</gene>
<dbReference type="EMBL" id="VJMJ01000112">
    <property type="protein sequence ID" value="KAF0734479.1"/>
    <property type="molecule type" value="Genomic_DNA"/>
</dbReference>
<comment type="caution">
    <text evidence="1">The sequence shown here is derived from an EMBL/GenBank/DDBJ whole genome shotgun (WGS) entry which is preliminary data.</text>
</comment>
<reference evidence="1 2" key="1">
    <citation type="submission" date="2019-07" db="EMBL/GenBank/DDBJ databases">
        <title>Genomics analysis of Aphanomyces spp. identifies a new class of oomycete effector associated with host adaptation.</title>
        <authorList>
            <person name="Gaulin E."/>
        </authorList>
    </citation>
    <scope>NUCLEOTIDE SEQUENCE [LARGE SCALE GENOMIC DNA]</scope>
    <source>
        <strain evidence="1 2">ATCC 201684</strain>
    </source>
</reference>
<evidence type="ECO:0000313" key="2">
    <source>
        <dbReference type="Proteomes" id="UP000481153"/>
    </source>
</evidence>
<name>A0A6G0X3I0_9STRA</name>
<sequence>MTSTMNPSKWMVSQGPDCMYFVGRIDIRTKPVTWTGLVLFLYYSPHSHNCKRYNIRPTVLNPQQANGARLLAVHLRAWLFLLFLVQGQEGDTGHLDDLETHTGNITDGMAATTETGNEHFIVFIDVVQATIAGDEGSDLLAVLDQLHTARLTNGRVRLLGFNTNLFQDNTLGHGRTTQWVGLHCRHGVRLVVRLLVPSLRTAVDTQLASATNTSGLVYNQSFNTPFPILHSATYAWPSLSVRRKQN</sequence>
<dbReference type="AlphaFoldDB" id="A0A6G0X3I0"/>